<protein>
    <submittedName>
        <fullName evidence="1">Uncharacterized protein</fullName>
    </submittedName>
</protein>
<accession>A0A382IIN1</accession>
<dbReference type="EMBL" id="UINC01067461">
    <property type="protein sequence ID" value="SVB99139.1"/>
    <property type="molecule type" value="Genomic_DNA"/>
</dbReference>
<sequence length="26" mass="3036">RSSDPETQAHRDLLQWLIESALDRAQ</sequence>
<reference evidence="1" key="1">
    <citation type="submission" date="2018-05" db="EMBL/GenBank/DDBJ databases">
        <authorList>
            <person name="Lanie J.A."/>
            <person name="Ng W.-L."/>
            <person name="Kazmierczak K.M."/>
            <person name="Andrzejewski T.M."/>
            <person name="Davidsen T.M."/>
            <person name="Wayne K.J."/>
            <person name="Tettelin H."/>
            <person name="Glass J.I."/>
            <person name="Rusch D."/>
            <person name="Podicherti R."/>
            <person name="Tsui H.-C.T."/>
            <person name="Winkler M.E."/>
        </authorList>
    </citation>
    <scope>NUCLEOTIDE SEQUENCE</scope>
</reference>
<evidence type="ECO:0000313" key="1">
    <source>
        <dbReference type="EMBL" id="SVB99139.1"/>
    </source>
</evidence>
<dbReference type="AlphaFoldDB" id="A0A382IIN1"/>
<name>A0A382IIN1_9ZZZZ</name>
<feature type="non-terminal residue" evidence="1">
    <location>
        <position position="1"/>
    </location>
</feature>
<gene>
    <name evidence="1" type="ORF">METZ01_LOCUS251993</name>
</gene>
<proteinExistence type="predicted"/>
<organism evidence="1">
    <name type="scientific">marine metagenome</name>
    <dbReference type="NCBI Taxonomy" id="408172"/>
    <lineage>
        <taxon>unclassified sequences</taxon>
        <taxon>metagenomes</taxon>
        <taxon>ecological metagenomes</taxon>
    </lineage>
</organism>